<keyword evidence="3" id="KW-1185">Reference proteome</keyword>
<feature type="compositionally biased region" description="Acidic residues" evidence="1">
    <location>
        <begin position="48"/>
        <end position="57"/>
    </location>
</feature>
<evidence type="ECO:0000313" key="3">
    <source>
        <dbReference type="Proteomes" id="UP001596461"/>
    </source>
</evidence>
<protein>
    <submittedName>
        <fullName evidence="2">Uncharacterized protein</fullName>
    </submittedName>
</protein>
<dbReference type="Proteomes" id="UP001596461">
    <property type="component" value="Unassembled WGS sequence"/>
</dbReference>
<name>A0ABD5WDD1_9EURY</name>
<comment type="caution">
    <text evidence="2">The sequence shown here is derived from an EMBL/GenBank/DDBJ whole genome shotgun (WGS) entry which is preliminary data.</text>
</comment>
<organism evidence="2 3">
    <name type="scientific">Halobaculum lipolyticum</name>
    <dbReference type="NCBI Taxonomy" id="3032001"/>
    <lineage>
        <taxon>Archaea</taxon>
        <taxon>Methanobacteriati</taxon>
        <taxon>Methanobacteriota</taxon>
        <taxon>Stenosarchaea group</taxon>
        <taxon>Halobacteria</taxon>
        <taxon>Halobacteriales</taxon>
        <taxon>Haloferacaceae</taxon>
        <taxon>Halobaculum</taxon>
    </lineage>
</organism>
<dbReference type="InterPro" id="IPR055923">
    <property type="entry name" value="DUF7500"/>
</dbReference>
<dbReference type="AlphaFoldDB" id="A0ABD5WDD1"/>
<dbReference type="RefSeq" id="WP_284032881.1">
    <property type="nucleotide sequence ID" value="NZ_CP126154.1"/>
</dbReference>
<feature type="compositionally biased region" description="Low complexity" evidence="1">
    <location>
        <begin position="96"/>
        <end position="129"/>
    </location>
</feature>
<proteinExistence type="predicted"/>
<sequence length="328" mass="32346">MSDDAPRGNPGVDPDDLDISKSEYVRELGDDRYVVSAGNRPPRAPREDDTDETDEGAADAAADAGDAGDAGDAAATRDHAADVATTAEAVREGLSPEDGPGAAGDAGDATSDPPHSSAAGAATSADPAATEPGATDPVASDPNTAAGTASDSGATRSSTSSPQAAGDEGLPGASGEPTGADAPSSADTGARPASHGRRGAPLAGGGDADPGDLDADAVGQWLAASLANTEFTYGFDATLSLGDRTTRHRMVSDDLGEAFETLVTWFADTAGGDTATEDALGILLAGMDTGPRLSPADVRSAMAGLGVSRDDTVEDLLVALDRAGGLEL</sequence>
<evidence type="ECO:0000256" key="1">
    <source>
        <dbReference type="SAM" id="MobiDB-lite"/>
    </source>
</evidence>
<evidence type="ECO:0000313" key="2">
    <source>
        <dbReference type="EMBL" id="MFC7069964.1"/>
    </source>
</evidence>
<feature type="compositionally biased region" description="Low complexity" evidence="1">
    <location>
        <begin position="144"/>
        <end position="161"/>
    </location>
</feature>
<feature type="compositionally biased region" description="Basic and acidic residues" evidence="1">
    <location>
        <begin position="18"/>
        <end position="33"/>
    </location>
</feature>
<accession>A0ABD5WDD1</accession>
<gene>
    <name evidence="2" type="ORF">ACFQL9_09950</name>
</gene>
<feature type="compositionally biased region" description="Low complexity" evidence="1">
    <location>
        <begin position="58"/>
        <end position="74"/>
    </location>
</feature>
<dbReference type="Pfam" id="PF24332">
    <property type="entry name" value="DUF7500"/>
    <property type="match status" value="1"/>
</dbReference>
<feature type="region of interest" description="Disordered" evidence="1">
    <location>
        <begin position="1"/>
        <end position="211"/>
    </location>
</feature>
<dbReference type="EMBL" id="JBHTAH010000007">
    <property type="protein sequence ID" value="MFC7069964.1"/>
    <property type="molecule type" value="Genomic_DNA"/>
</dbReference>
<reference evidence="2 3" key="1">
    <citation type="journal article" date="2019" name="Int. J. Syst. Evol. Microbiol.">
        <title>The Global Catalogue of Microorganisms (GCM) 10K type strain sequencing project: providing services to taxonomists for standard genome sequencing and annotation.</title>
        <authorList>
            <consortium name="The Broad Institute Genomics Platform"/>
            <consortium name="The Broad Institute Genome Sequencing Center for Infectious Disease"/>
            <person name="Wu L."/>
            <person name="Ma J."/>
        </authorList>
    </citation>
    <scope>NUCLEOTIDE SEQUENCE [LARGE SCALE GENOMIC DNA]</scope>
    <source>
        <strain evidence="2 3">DT31</strain>
    </source>
</reference>
<dbReference type="GeneID" id="81124774"/>